<dbReference type="PANTHER" id="PTHR47592">
    <property type="entry name" value="PBF68 PROTEIN"/>
    <property type="match status" value="1"/>
</dbReference>
<evidence type="ECO:0000256" key="2">
    <source>
        <dbReference type="SAM" id="MobiDB-lite"/>
    </source>
</evidence>
<reference evidence="4" key="1">
    <citation type="submission" date="2019-11" db="EMBL/GenBank/DDBJ databases">
        <authorList>
            <person name="Liu Y."/>
            <person name="Hou J."/>
            <person name="Li T.-Q."/>
            <person name="Guan C.-H."/>
            <person name="Wu X."/>
            <person name="Wu H.-Z."/>
            <person name="Ling F."/>
            <person name="Zhang R."/>
            <person name="Shi X.-G."/>
            <person name="Ren J.-P."/>
            <person name="Chen E.-F."/>
            <person name="Sun J.-M."/>
        </authorList>
    </citation>
    <scope>NUCLEOTIDE SEQUENCE</scope>
    <source>
        <strain evidence="4">Adult_tree_wgs_1</strain>
        <tissue evidence="4">Leaves</tissue>
    </source>
</reference>
<proteinExistence type="predicted"/>
<evidence type="ECO:0000256" key="1">
    <source>
        <dbReference type="PROSITE-ProRule" id="PRU00047"/>
    </source>
</evidence>
<evidence type="ECO:0000259" key="3">
    <source>
        <dbReference type="PROSITE" id="PS50158"/>
    </source>
</evidence>
<accession>A0A834HBU8</accession>
<dbReference type="InterPro" id="IPR054722">
    <property type="entry name" value="PolX-like_BBD"/>
</dbReference>
<dbReference type="InterPro" id="IPR036875">
    <property type="entry name" value="Znf_CCHC_sf"/>
</dbReference>
<dbReference type="Pfam" id="PF22936">
    <property type="entry name" value="Pol_BBD"/>
    <property type="match status" value="1"/>
</dbReference>
<dbReference type="PANTHER" id="PTHR47592:SF27">
    <property type="entry name" value="OS08G0421700 PROTEIN"/>
    <property type="match status" value="1"/>
</dbReference>
<dbReference type="InterPro" id="IPR001878">
    <property type="entry name" value="Znf_CCHC"/>
</dbReference>
<dbReference type="SMART" id="SM00343">
    <property type="entry name" value="ZnF_C2HC"/>
    <property type="match status" value="1"/>
</dbReference>
<dbReference type="SUPFAM" id="SSF57756">
    <property type="entry name" value="Retrovirus zinc finger-like domains"/>
    <property type="match status" value="1"/>
</dbReference>
<name>A0A834HBU8_RHOSS</name>
<dbReference type="AlphaFoldDB" id="A0A834HBU8"/>
<dbReference type="OrthoDB" id="1742531at2759"/>
<evidence type="ECO:0000313" key="5">
    <source>
        <dbReference type="Proteomes" id="UP000626092"/>
    </source>
</evidence>
<dbReference type="Pfam" id="PF00098">
    <property type="entry name" value="zf-CCHC"/>
    <property type="match status" value="1"/>
</dbReference>
<feature type="domain" description="CCHC-type" evidence="3">
    <location>
        <begin position="111"/>
        <end position="125"/>
    </location>
</feature>
<protein>
    <recommendedName>
        <fullName evidence="3">CCHC-type domain-containing protein</fullName>
    </recommendedName>
</protein>
<dbReference type="EMBL" id="WJXA01000002">
    <property type="protein sequence ID" value="KAF7150288.1"/>
    <property type="molecule type" value="Genomic_DNA"/>
</dbReference>
<sequence>MNRLWGFLLENKGNESSIDLLKHKSSLKENIIQKRSAPLSLLSVKCSCYSEFGTGAVRNLVSHFTQKKSSSEGRENSALAVQSENRGRTSDGRSGGNNKSGSSSKGKGVQCYSCKEFGHVKHDCPLRKNKGKKFDDASSASSLVVADDGDLLTVSEVINTSSRNEWILDSGCTMHVCSKKEFFDTFQGKDGGSLFLGDGTPCEIRGFRNVKIKMFDGAVRALGGVAYVPKLRRNLISLSRMDSIGCKYFARGGTMKITRGGKVLMKGEKCKGLYQLIGKTVYSTKVWKRRAQGNGYPRCDSFAAKTKSCFQVANVCENVNPVGGEDGSRLGGGAVMRGIFTKVEIDGFEGKSLNEMDRNGFVGKEEMGRALKRNLERFAMDFDGEVLGIEVESERR</sequence>
<keyword evidence="5" id="KW-1185">Reference proteome</keyword>
<keyword evidence="1" id="KW-0863">Zinc-finger</keyword>
<dbReference type="GO" id="GO:0003676">
    <property type="term" value="F:nucleic acid binding"/>
    <property type="evidence" value="ECO:0007669"/>
    <property type="project" value="InterPro"/>
</dbReference>
<feature type="region of interest" description="Disordered" evidence="2">
    <location>
        <begin position="65"/>
        <end position="109"/>
    </location>
</feature>
<dbReference type="GO" id="GO:0008270">
    <property type="term" value="F:zinc ion binding"/>
    <property type="evidence" value="ECO:0007669"/>
    <property type="project" value="UniProtKB-KW"/>
</dbReference>
<organism evidence="4 5">
    <name type="scientific">Rhododendron simsii</name>
    <name type="common">Sims's rhododendron</name>
    <dbReference type="NCBI Taxonomy" id="118357"/>
    <lineage>
        <taxon>Eukaryota</taxon>
        <taxon>Viridiplantae</taxon>
        <taxon>Streptophyta</taxon>
        <taxon>Embryophyta</taxon>
        <taxon>Tracheophyta</taxon>
        <taxon>Spermatophyta</taxon>
        <taxon>Magnoliopsida</taxon>
        <taxon>eudicotyledons</taxon>
        <taxon>Gunneridae</taxon>
        <taxon>Pentapetalae</taxon>
        <taxon>asterids</taxon>
        <taxon>Ericales</taxon>
        <taxon>Ericaceae</taxon>
        <taxon>Ericoideae</taxon>
        <taxon>Rhodoreae</taxon>
        <taxon>Rhododendron</taxon>
    </lineage>
</organism>
<keyword evidence="1" id="KW-0479">Metal-binding</keyword>
<feature type="compositionally biased region" description="Low complexity" evidence="2">
    <location>
        <begin position="96"/>
        <end position="108"/>
    </location>
</feature>
<comment type="caution">
    <text evidence="4">The sequence shown here is derived from an EMBL/GenBank/DDBJ whole genome shotgun (WGS) entry which is preliminary data.</text>
</comment>
<keyword evidence="1" id="KW-0862">Zinc</keyword>
<gene>
    <name evidence="4" type="ORF">RHSIM_Rhsim02G0024600</name>
</gene>
<dbReference type="PROSITE" id="PS50158">
    <property type="entry name" value="ZF_CCHC"/>
    <property type="match status" value="1"/>
</dbReference>
<dbReference type="Gene3D" id="4.10.60.10">
    <property type="entry name" value="Zinc finger, CCHC-type"/>
    <property type="match status" value="1"/>
</dbReference>
<evidence type="ECO:0000313" key="4">
    <source>
        <dbReference type="EMBL" id="KAF7150288.1"/>
    </source>
</evidence>
<dbReference type="Proteomes" id="UP000626092">
    <property type="component" value="Unassembled WGS sequence"/>
</dbReference>